<name>A0A422QVN5_9RHOB</name>
<dbReference type="SUPFAM" id="SSF50199">
    <property type="entry name" value="Staphylococcal nuclease"/>
    <property type="match status" value="1"/>
</dbReference>
<dbReference type="PANTHER" id="PTHR12302:SF26">
    <property type="entry name" value="BLR1266 PROTEIN"/>
    <property type="match status" value="1"/>
</dbReference>
<feature type="transmembrane region" description="Helical" evidence="3">
    <location>
        <begin position="20"/>
        <end position="43"/>
    </location>
</feature>
<evidence type="ECO:0000256" key="3">
    <source>
        <dbReference type="SAM" id="Phobius"/>
    </source>
</evidence>
<dbReference type="InterPro" id="IPR036737">
    <property type="entry name" value="OmpA-like_sf"/>
</dbReference>
<dbReference type="PROSITE" id="PS51123">
    <property type="entry name" value="OMPA_2"/>
    <property type="match status" value="1"/>
</dbReference>
<keyword evidence="3" id="KW-1133">Transmembrane helix</keyword>
<feature type="domain" description="TNase-like" evidence="4">
    <location>
        <begin position="375"/>
        <end position="499"/>
    </location>
</feature>
<comment type="caution">
    <text evidence="6">The sequence shown here is derived from an EMBL/GenBank/DDBJ whole genome shotgun (WGS) entry which is preliminary data.</text>
</comment>
<dbReference type="Gene3D" id="3.30.1330.60">
    <property type="entry name" value="OmpA-like domain"/>
    <property type="match status" value="1"/>
</dbReference>
<evidence type="ECO:0000256" key="1">
    <source>
        <dbReference type="PROSITE-ProRule" id="PRU00473"/>
    </source>
</evidence>
<evidence type="ECO:0008006" key="8">
    <source>
        <dbReference type="Google" id="ProtNLM"/>
    </source>
</evidence>
<evidence type="ECO:0000259" key="4">
    <source>
        <dbReference type="PROSITE" id="PS50830"/>
    </source>
</evidence>
<dbReference type="InterPro" id="IPR035437">
    <property type="entry name" value="SNase_OB-fold_sf"/>
</dbReference>
<gene>
    <name evidence="6" type="ORF">A7A09_013960</name>
</gene>
<dbReference type="Pfam" id="PF00565">
    <property type="entry name" value="SNase"/>
    <property type="match status" value="1"/>
</dbReference>
<dbReference type="Proteomes" id="UP000238137">
    <property type="component" value="Unassembled WGS sequence"/>
</dbReference>
<dbReference type="RefSeq" id="WP_106691972.1">
    <property type="nucleotide sequence ID" value="NZ_PXNQ02000008.1"/>
</dbReference>
<organism evidence="6 7">
    <name type="scientific">Paracoccus methylarcula</name>
    <dbReference type="NCBI Taxonomy" id="72022"/>
    <lineage>
        <taxon>Bacteria</taxon>
        <taxon>Pseudomonadati</taxon>
        <taxon>Pseudomonadota</taxon>
        <taxon>Alphaproteobacteria</taxon>
        <taxon>Rhodobacterales</taxon>
        <taxon>Paracoccaceae</taxon>
        <taxon>Paracoccus</taxon>
    </lineage>
</organism>
<evidence type="ECO:0000313" key="7">
    <source>
        <dbReference type="Proteomes" id="UP000238137"/>
    </source>
</evidence>
<evidence type="ECO:0000259" key="5">
    <source>
        <dbReference type="PROSITE" id="PS51123"/>
    </source>
</evidence>
<feature type="region of interest" description="Disordered" evidence="2">
    <location>
        <begin position="344"/>
        <end position="379"/>
    </location>
</feature>
<keyword evidence="1 3" id="KW-0472">Membrane</keyword>
<feature type="domain" description="OmpA-like" evidence="5">
    <location>
        <begin position="193"/>
        <end position="329"/>
    </location>
</feature>
<dbReference type="Gene3D" id="2.40.50.90">
    <property type="match status" value="1"/>
</dbReference>
<accession>A0A422QVN5</accession>
<protein>
    <recommendedName>
        <fullName evidence="8">OmpA-like domain-containing protein</fullName>
    </recommendedName>
</protein>
<dbReference type="OrthoDB" id="9805504at2"/>
<dbReference type="PROSITE" id="PS50830">
    <property type="entry name" value="TNASE_3"/>
    <property type="match status" value="1"/>
</dbReference>
<dbReference type="SMART" id="SM00318">
    <property type="entry name" value="SNc"/>
    <property type="match status" value="1"/>
</dbReference>
<dbReference type="AlphaFoldDB" id="A0A422QVN5"/>
<dbReference type="SUPFAM" id="SSF103088">
    <property type="entry name" value="OmpA-like"/>
    <property type="match status" value="1"/>
</dbReference>
<dbReference type="InterPro" id="IPR016071">
    <property type="entry name" value="Staphylococal_nuclease_OB-fold"/>
</dbReference>
<feature type="compositionally biased region" description="Basic and acidic residues" evidence="2">
    <location>
        <begin position="348"/>
        <end position="379"/>
    </location>
</feature>
<keyword evidence="3" id="KW-0812">Transmembrane</keyword>
<reference evidence="6" key="1">
    <citation type="submission" date="2018-05" db="EMBL/GenBank/DDBJ databases">
        <title>Reclassification of Methylarcula marina and Methylarcula terricola as Paracoccus methylarcula sp.nov., comb.nov. and Paracoccus terricola comb.nov.</title>
        <authorList>
            <person name="Shmareva M.N."/>
            <person name="Doronina N.V."/>
            <person name="Vasilenko O.V."/>
            <person name="Tarlachkov S.V."/>
            <person name="Trotsenko Y.A."/>
        </authorList>
    </citation>
    <scope>NUCLEOTIDE SEQUENCE [LARGE SCALE GENOMIC DNA]</scope>
    <source>
        <strain evidence="6">VKM B-2159</strain>
    </source>
</reference>
<dbReference type="Pfam" id="PF00691">
    <property type="entry name" value="OmpA"/>
    <property type="match status" value="1"/>
</dbReference>
<evidence type="ECO:0000313" key="6">
    <source>
        <dbReference type="EMBL" id="RNF34004.1"/>
    </source>
</evidence>
<dbReference type="InterPro" id="IPR006665">
    <property type="entry name" value="OmpA-like"/>
</dbReference>
<dbReference type="EMBL" id="PXNQ02000008">
    <property type="protein sequence ID" value="RNF34004.1"/>
    <property type="molecule type" value="Genomic_DNA"/>
</dbReference>
<dbReference type="PANTHER" id="PTHR12302">
    <property type="entry name" value="EBNA2 BINDING PROTEIN P100"/>
    <property type="match status" value="1"/>
</dbReference>
<dbReference type="GO" id="GO:0016020">
    <property type="term" value="C:membrane"/>
    <property type="evidence" value="ECO:0007669"/>
    <property type="project" value="UniProtKB-UniRule"/>
</dbReference>
<proteinExistence type="predicted"/>
<evidence type="ECO:0000256" key="2">
    <source>
        <dbReference type="SAM" id="MobiDB-lite"/>
    </source>
</evidence>
<sequence>MASGKYDGVGSSRDYKRGAIMGLTVAEAFILLTFVLLLLFTWWQVESEKKNLDVAEQIADLTDEEKRRIVAGLSDGTFDLALRLRQAGMNAGDEVAIADTSNYTRFMREEDLKRLLNGAVELEPGTRISLADAVEITPETRLRAALEDLMRPDETTERINKRLADAAADQERVVDMLNEELGPRIREAGGDIDANGTITLPQNILFEASSAEIRNKKFLREFCTPWISALRNSGLDISEVKIEGHASSEGQSGQAPAQAYLYNLDLSQKRAQNALEVCLRGLKEPELLDWARAHLAAAGYSSARPIRDESGAEDREASRRVMFSIGMDRERLIDEIRKDLGNAVTAEAADHSAETARPRSRPEKRETSPAPEREEASKSRITRVIDGDTLAIGGERWRLSGIDAPEIRQQCARPNGDVYACGEASRDALIALIGGGVVECEEVDRDRYGRSVGICRVNGRDLGEDLVSAGMAVAYLEYSDAYEQQGFRAKSERRGLWSGEFEPPAAFRKAMQ</sequence>
<keyword evidence="7" id="KW-1185">Reference proteome</keyword>